<dbReference type="EMBL" id="CAEY01001886">
    <property type="status" value="NOT_ANNOTATED_CDS"/>
    <property type="molecule type" value="Genomic_DNA"/>
</dbReference>
<dbReference type="Proteomes" id="UP000015104">
    <property type="component" value="Unassembled WGS sequence"/>
</dbReference>
<reference evidence="2" key="2">
    <citation type="submission" date="2015-06" db="UniProtKB">
        <authorList>
            <consortium name="EnsemblMetazoa"/>
        </authorList>
    </citation>
    <scope>IDENTIFICATION</scope>
</reference>
<evidence type="ECO:0000313" key="2">
    <source>
        <dbReference type="EnsemblMetazoa" id="tetur07g03050.1"/>
    </source>
</evidence>
<feature type="region of interest" description="Disordered" evidence="1">
    <location>
        <begin position="184"/>
        <end position="248"/>
    </location>
</feature>
<reference evidence="3" key="1">
    <citation type="submission" date="2011-08" db="EMBL/GenBank/DDBJ databases">
        <authorList>
            <person name="Rombauts S."/>
        </authorList>
    </citation>
    <scope>NUCLEOTIDE SEQUENCE</scope>
    <source>
        <strain evidence="3">London</strain>
    </source>
</reference>
<dbReference type="EnsemblMetazoa" id="tetur07g03050.1">
    <property type="protein sequence ID" value="tetur07g03050.1"/>
    <property type="gene ID" value="tetur07g03050"/>
</dbReference>
<evidence type="ECO:0000313" key="3">
    <source>
        <dbReference type="Proteomes" id="UP000015104"/>
    </source>
</evidence>
<name>T1K8Y7_TETUR</name>
<keyword evidence="3" id="KW-1185">Reference proteome</keyword>
<dbReference type="HOGENOM" id="CLU_742542_0_0_1"/>
<feature type="compositionally biased region" description="Basic and acidic residues" evidence="1">
    <location>
        <begin position="225"/>
        <end position="237"/>
    </location>
</feature>
<feature type="compositionally biased region" description="Polar residues" evidence="1">
    <location>
        <begin position="73"/>
        <end position="89"/>
    </location>
</feature>
<sequence length="373" mass="40627">MIANSSPPRSTPLTPFNSSPFSRGSRAVHQGLKKAKAVINTGKDEADIDMGSLSSKDDINGGNEGNADKQTKPESPTSSSCDANLTPSSRGILKRRREAEMDCDEAVSCSKKKVIFASPISVSKIIDNVLAAKGHKTIRRRKLRYEDSADETSDSKEAPTGPIVEPVLEKIPETETLALNGAIHENSENSEPDNNVKQMQPVTRRMRSSTRVGVKTPSNPQSDSQVEKLETNAKDTQAEGNIPKSSDIKVNVKSNPEVISQDANDTEESDIIFKNIESLLMKMESSSSSSSDTPSSVGYFKEKFVSLNSIPDPKPVQNTDNDLPKKGNKISCLLTPSNFEFDLNCIPRLDPSQIIPKASIVIKRLTEELINSK</sequence>
<proteinExistence type="predicted"/>
<evidence type="ECO:0000256" key="1">
    <source>
        <dbReference type="SAM" id="MobiDB-lite"/>
    </source>
</evidence>
<protein>
    <submittedName>
        <fullName evidence="2">Uncharacterized protein</fullName>
    </submittedName>
</protein>
<accession>T1K8Y7</accession>
<organism evidence="2 3">
    <name type="scientific">Tetranychus urticae</name>
    <name type="common">Two-spotted spider mite</name>
    <dbReference type="NCBI Taxonomy" id="32264"/>
    <lineage>
        <taxon>Eukaryota</taxon>
        <taxon>Metazoa</taxon>
        <taxon>Ecdysozoa</taxon>
        <taxon>Arthropoda</taxon>
        <taxon>Chelicerata</taxon>
        <taxon>Arachnida</taxon>
        <taxon>Acari</taxon>
        <taxon>Acariformes</taxon>
        <taxon>Trombidiformes</taxon>
        <taxon>Prostigmata</taxon>
        <taxon>Eleutherengona</taxon>
        <taxon>Raphignathae</taxon>
        <taxon>Tetranychoidea</taxon>
        <taxon>Tetranychidae</taxon>
        <taxon>Tetranychus</taxon>
    </lineage>
</organism>
<feature type="compositionally biased region" description="Polar residues" evidence="1">
    <location>
        <begin position="192"/>
        <end position="201"/>
    </location>
</feature>
<feature type="compositionally biased region" description="Polar residues" evidence="1">
    <location>
        <begin position="1"/>
        <end position="22"/>
    </location>
</feature>
<dbReference type="AlphaFoldDB" id="T1K8Y7"/>
<feature type="region of interest" description="Disordered" evidence="1">
    <location>
        <begin position="1"/>
        <end position="97"/>
    </location>
</feature>